<keyword evidence="2" id="KW-0472">Membrane</keyword>
<evidence type="ECO:0000256" key="2">
    <source>
        <dbReference type="SAM" id="Phobius"/>
    </source>
</evidence>
<keyword evidence="5" id="KW-1185">Reference proteome</keyword>
<gene>
    <name evidence="4" type="ORF">OHK93_004738</name>
</gene>
<keyword evidence="2" id="KW-0812">Transmembrane</keyword>
<feature type="transmembrane region" description="Helical" evidence="2">
    <location>
        <begin position="333"/>
        <end position="357"/>
    </location>
</feature>
<dbReference type="PANTHER" id="PTHR34502">
    <property type="entry name" value="DUF6594 DOMAIN-CONTAINING PROTEIN-RELATED"/>
    <property type="match status" value="1"/>
</dbReference>
<dbReference type="Proteomes" id="UP001161017">
    <property type="component" value="Unassembled WGS sequence"/>
</dbReference>
<evidence type="ECO:0000259" key="3">
    <source>
        <dbReference type="Pfam" id="PF20237"/>
    </source>
</evidence>
<keyword evidence="2" id="KW-1133">Transmembrane helix</keyword>
<feature type="domain" description="DUF6594" evidence="3">
    <location>
        <begin position="146"/>
        <end position="412"/>
    </location>
</feature>
<evidence type="ECO:0000313" key="5">
    <source>
        <dbReference type="Proteomes" id="UP001161017"/>
    </source>
</evidence>
<proteinExistence type="predicted"/>
<reference evidence="4" key="1">
    <citation type="journal article" date="2023" name="Genome Biol. Evol.">
        <title>First Whole Genome Sequence and Flow Cytometry Genome Size Data for the Lichen-Forming Fungus Ramalina farinacea (Ascomycota).</title>
        <authorList>
            <person name="Llewellyn T."/>
            <person name="Mian S."/>
            <person name="Hill R."/>
            <person name="Leitch I.J."/>
            <person name="Gaya E."/>
        </authorList>
    </citation>
    <scope>NUCLEOTIDE SEQUENCE</scope>
    <source>
        <strain evidence="4">LIQ254RAFAR</strain>
    </source>
</reference>
<evidence type="ECO:0000256" key="1">
    <source>
        <dbReference type="SAM" id="MobiDB-lite"/>
    </source>
</evidence>
<sequence>MSSHPSASDPGEGSSTGTNVTQASTLSEEPPIEMVDLAVATRDPPTPATPQTQEAVAEATGHAVALLNLSAEAANNAGDNTQTPEGQSYPLSEEQDLEASRSSKDPSGVLGRLFAGLRTRRGKDVAQKPYIPPGFPKPIEDHPDGFPRLSAFVASASAVAMVRVFNFLRMRLIIERQVEIAKLQERLLQSDLEIAGENENELFTLDWEPQSEKRIAQISLMQEIHTKLKDYDDMVGRARTFLATKSPKWRNIQNYKTWLADEQPLNGRENDYLAHGYGYTALAERQDTAPLDGAIAKIMDKCVPKKSVFTPWEGQLKSNDDHIRYRSDTRVDICVKLVMTTSVVVLLVGPSAVLYLVPGVSQLETLDRNLHGPDSPLFQQSALKLLLITGCVGLFSLLLNVATQCRRYEVFVLRCSDKVFQGF</sequence>
<comment type="caution">
    <text evidence="4">The sequence shown here is derived from an EMBL/GenBank/DDBJ whole genome shotgun (WGS) entry which is preliminary data.</text>
</comment>
<evidence type="ECO:0000313" key="4">
    <source>
        <dbReference type="EMBL" id="MDI1492954.1"/>
    </source>
</evidence>
<feature type="compositionally biased region" description="Low complexity" evidence="1">
    <location>
        <begin position="38"/>
        <end position="60"/>
    </location>
</feature>
<protein>
    <recommendedName>
        <fullName evidence="3">DUF6594 domain-containing protein</fullName>
    </recommendedName>
</protein>
<feature type="transmembrane region" description="Helical" evidence="2">
    <location>
        <begin position="149"/>
        <end position="168"/>
    </location>
</feature>
<organism evidence="4 5">
    <name type="scientific">Ramalina farinacea</name>
    <dbReference type="NCBI Taxonomy" id="258253"/>
    <lineage>
        <taxon>Eukaryota</taxon>
        <taxon>Fungi</taxon>
        <taxon>Dikarya</taxon>
        <taxon>Ascomycota</taxon>
        <taxon>Pezizomycotina</taxon>
        <taxon>Lecanoromycetes</taxon>
        <taxon>OSLEUM clade</taxon>
        <taxon>Lecanoromycetidae</taxon>
        <taxon>Lecanorales</taxon>
        <taxon>Lecanorineae</taxon>
        <taxon>Ramalinaceae</taxon>
        <taxon>Ramalina</taxon>
    </lineage>
</organism>
<feature type="compositionally biased region" description="Polar residues" evidence="1">
    <location>
        <begin position="78"/>
        <end position="90"/>
    </location>
</feature>
<name>A0AA43QWF8_9LECA</name>
<feature type="region of interest" description="Disordered" evidence="1">
    <location>
        <begin position="76"/>
        <end position="109"/>
    </location>
</feature>
<feature type="compositionally biased region" description="Polar residues" evidence="1">
    <location>
        <begin position="13"/>
        <end position="27"/>
    </location>
</feature>
<dbReference type="EMBL" id="JAPUFD010000022">
    <property type="protein sequence ID" value="MDI1492954.1"/>
    <property type="molecule type" value="Genomic_DNA"/>
</dbReference>
<dbReference type="AlphaFoldDB" id="A0AA43QWF8"/>
<accession>A0AA43QWF8</accession>
<dbReference type="Pfam" id="PF20237">
    <property type="entry name" value="DUF6594"/>
    <property type="match status" value="1"/>
</dbReference>
<feature type="region of interest" description="Disordered" evidence="1">
    <location>
        <begin position="1"/>
        <end position="60"/>
    </location>
</feature>
<dbReference type="InterPro" id="IPR046529">
    <property type="entry name" value="DUF6594"/>
</dbReference>
<feature type="transmembrane region" description="Helical" evidence="2">
    <location>
        <begin position="377"/>
        <end position="399"/>
    </location>
</feature>
<dbReference type="PANTHER" id="PTHR34502:SF3">
    <property type="entry name" value="DUF6594 DOMAIN-CONTAINING PROTEIN"/>
    <property type="match status" value="1"/>
</dbReference>